<dbReference type="Proteomes" id="UP001185984">
    <property type="component" value="Unassembled WGS sequence"/>
</dbReference>
<reference evidence="4" key="1">
    <citation type="journal article" date="2022" name="J Environ Chem Eng">
        <title>Biodegradation of petroleum oil using a constructed nonpathogenic and heavy metal-tolerant bacterial consortium isolated from marine sponges.</title>
        <authorList>
            <person name="Dechsakulwatana C."/>
            <person name="Rungsihiranrut A."/>
            <person name="Muangchinda C."/>
            <person name="Ningthoujam R."/>
            <person name="Klankeo P."/>
            <person name="Pinyakong O."/>
        </authorList>
    </citation>
    <scope>NUCLEOTIDE SEQUENCE [LARGE SCALE GENOMIC DNA]</scope>
    <source>
        <strain evidence="4">MO2-4</strain>
    </source>
</reference>
<dbReference type="SUPFAM" id="SSF48452">
    <property type="entry name" value="TPR-like"/>
    <property type="match status" value="1"/>
</dbReference>
<keyword evidence="2" id="KW-0802">TPR repeat</keyword>
<accession>A0ABU3ZRM9</accession>
<protein>
    <submittedName>
        <fullName evidence="3">Tetratricopeptide repeat protein</fullName>
    </submittedName>
</protein>
<dbReference type="Pfam" id="PF13432">
    <property type="entry name" value="TPR_16"/>
    <property type="match status" value="1"/>
</dbReference>
<organism evidence="3 4">
    <name type="scientific">Sphingobium naphthae</name>
    <dbReference type="NCBI Taxonomy" id="1886786"/>
    <lineage>
        <taxon>Bacteria</taxon>
        <taxon>Pseudomonadati</taxon>
        <taxon>Pseudomonadota</taxon>
        <taxon>Alphaproteobacteria</taxon>
        <taxon>Sphingomonadales</taxon>
        <taxon>Sphingomonadaceae</taxon>
        <taxon>Sphingobium</taxon>
    </lineage>
</organism>
<dbReference type="Pfam" id="PF14559">
    <property type="entry name" value="TPR_19"/>
    <property type="match status" value="1"/>
</dbReference>
<dbReference type="RefSeq" id="WP_317515419.1">
    <property type="nucleotide sequence ID" value="NZ_JAPTHD010000001.1"/>
</dbReference>
<comment type="caution">
    <text evidence="3">The sequence shown here is derived from an EMBL/GenBank/DDBJ whole genome shotgun (WGS) entry which is preliminary data.</text>
</comment>
<keyword evidence="1" id="KW-0677">Repeat</keyword>
<dbReference type="EMBL" id="JAPTHD010000001">
    <property type="protein sequence ID" value="MDV5822180.1"/>
    <property type="molecule type" value="Genomic_DNA"/>
</dbReference>
<dbReference type="InterPro" id="IPR051012">
    <property type="entry name" value="CellSynth/LPSAsmb/PSIAsmb"/>
</dbReference>
<evidence type="ECO:0000313" key="3">
    <source>
        <dbReference type="EMBL" id="MDV5822180.1"/>
    </source>
</evidence>
<dbReference type="PANTHER" id="PTHR45586:SF1">
    <property type="entry name" value="LIPOPOLYSACCHARIDE ASSEMBLY PROTEIN B"/>
    <property type="match status" value="1"/>
</dbReference>
<evidence type="ECO:0000256" key="2">
    <source>
        <dbReference type="ARBA" id="ARBA00022803"/>
    </source>
</evidence>
<gene>
    <name evidence="3" type="ORF">O0R41_01000</name>
</gene>
<dbReference type="InterPro" id="IPR019734">
    <property type="entry name" value="TPR_rpt"/>
</dbReference>
<dbReference type="InterPro" id="IPR011990">
    <property type="entry name" value="TPR-like_helical_dom_sf"/>
</dbReference>
<dbReference type="SMART" id="SM00028">
    <property type="entry name" value="TPR"/>
    <property type="match status" value="4"/>
</dbReference>
<evidence type="ECO:0000313" key="4">
    <source>
        <dbReference type="Proteomes" id="UP001185984"/>
    </source>
</evidence>
<evidence type="ECO:0000256" key="1">
    <source>
        <dbReference type="ARBA" id="ARBA00022737"/>
    </source>
</evidence>
<dbReference type="PANTHER" id="PTHR45586">
    <property type="entry name" value="TPR REPEAT-CONTAINING PROTEIN PA4667"/>
    <property type="match status" value="1"/>
</dbReference>
<dbReference type="Gene3D" id="1.25.40.10">
    <property type="entry name" value="Tetratricopeptide repeat domain"/>
    <property type="match status" value="1"/>
</dbReference>
<proteinExistence type="predicted"/>
<name>A0ABU3ZRM9_9SPHN</name>
<sequence>MLAMPAAAGAAVDPDSALHAYARARLADGDGALQAAVASYRAAMTLDPDSIAIARRSFAQALESGDEALALRAAAMLEAQAMLPRDGTLLRIGEALEHRDWASAGQLTDRMEEEGNFAFLAPMIRSWIAQGEGRAAPPVIADKDPFASLARRYVDEHVALQAIGRGDLAAALPAARRALALRGGGDGAALRLSFAGQLAARGYRDEALAMLPEGAADFAAARSDLKRGKYPKGKRALLNPAQGYARLLSRLAADIATDQGGVTLGMRLARIATFADPESAEAHIIAARLLTAAGYPAFGVAEAQKVAADRWYGALGQAELVVAMAEAGDRPGAIALARTLAQMPGADAARHVQLGRLLADQKDFDGAATAFRAAQAGYTPDTMPWSLLLFEGSALEQGEHWDEARAVLEKAAKLAPNEPVILNYLGYAQIERRQNVDEALALLQRASALKPQDASITDSLGWAQYVTGNVGAAVPVLERAAAGAPDDPTVNEHLGDALWSAGRRYEARYAWNAAAIFAEGDVAERLAAKTREGLKPEYAAP</sequence>
<keyword evidence="4" id="KW-1185">Reference proteome</keyword>